<dbReference type="AlphaFoldDB" id="A0A382UVM8"/>
<accession>A0A382UVM8</accession>
<keyword evidence="1" id="KW-1133">Transmembrane helix</keyword>
<gene>
    <name evidence="2" type="ORF">METZ01_LOCUS391157</name>
</gene>
<keyword evidence="1" id="KW-0472">Membrane</keyword>
<reference evidence="2" key="1">
    <citation type="submission" date="2018-05" db="EMBL/GenBank/DDBJ databases">
        <authorList>
            <person name="Lanie J.A."/>
            <person name="Ng W.-L."/>
            <person name="Kazmierczak K.M."/>
            <person name="Andrzejewski T.M."/>
            <person name="Davidsen T.M."/>
            <person name="Wayne K.J."/>
            <person name="Tettelin H."/>
            <person name="Glass J.I."/>
            <person name="Rusch D."/>
            <person name="Podicherti R."/>
            <person name="Tsui H.-C.T."/>
            <person name="Winkler M.E."/>
        </authorList>
    </citation>
    <scope>NUCLEOTIDE SEQUENCE</scope>
</reference>
<keyword evidence="1" id="KW-0812">Transmembrane</keyword>
<protein>
    <submittedName>
        <fullName evidence="2">Uncharacterized protein</fullName>
    </submittedName>
</protein>
<name>A0A382UVM8_9ZZZZ</name>
<dbReference type="EMBL" id="UINC01147149">
    <property type="protein sequence ID" value="SVD38303.1"/>
    <property type="molecule type" value="Genomic_DNA"/>
</dbReference>
<evidence type="ECO:0000256" key="1">
    <source>
        <dbReference type="SAM" id="Phobius"/>
    </source>
</evidence>
<feature type="transmembrane region" description="Helical" evidence="1">
    <location>
        <begin position="6"/>
        <end position="25"/>
    </location>
</feature>
<evidence type="ECO:0000313" key="2">
    <source>
        <dbReference type="EMBL" id="SVD38303.1"/>
    </source>
</evidence>
<sequence>MTKLNRVLIGIILMLSAAFFTGAIFDKSEAKLKVIKAGVDEKGHPVCVNKSQVYLFKKNEVEKTITFFYHDPASQEASVRKTFSDVEKLNKYWDELLKSW</sequence>
<organism evidence="2">
    <name type="scientific">marine metagenome</name>
    <dbReference type="NCBI Taxonomy" id="408172"/>
    <lineage>
        <taxon>unclassified sequences</taxon>
        <taxon>metagenomes</taxon>
        <taxon>ecological metagenomes</taxon>
    </lineage>
</organism>
<proteinExistence type="predicted"/>